<keyword evidence="2" id="KW-1185">Reference proteome</keyword>
<accession>A0ABX7I477</accession>
<sequence>MKKLPSSLPACCVLNAISLRSILAVITYILSISACGQGSYAMNMPWKSETIISEPAAQPAASAALSGKTRKHLVLSTPPGTLR</sequence>
<gene>
    <name evidence="1" type="ORF">HWI92_06255</name>
</gene>
<organism evidence="1 2">
    <name type="scientific">Dyadobacter sandarakinus</name>
    <dbReference type="NCBI Taxonomy" id="2747268"/>
    <lineage>
        <taxon>Bacteria</taxon>
        <taxon>Pseudomonadati</taxon>
        <taxon>Bacteroidota</taxon>
        <taxon>Cytophagia</taxon>
        <taxon>Cytophagales</taxon>
        <taxon>Spirosomataceae</taxon>
        <taxon>Dyadobacter</taxon>
    </lineage>
</organism>
<evidence type="ECO:0000313" key="2">
    <source>
        <dbReference type="Proteomes" id="UP000612680"/>
    </source>
</evidence>
<dbReference type="Proteomes" id="UP000612680">
    <property type="component" value="Chromosome"/>
</dbReference>
<evidence type="ECO:0000313" key="1">
    <source>
        <dbReference type="EMBL" id="QRR00538.1"/>
    </source>
</evidence>
<dbReference type="EMBL" id="CP056775">
    <property type="protein sequence ID" value="QRR00538.1"/>
    <property type="molecule type" value="Genomic_DNA"/>
</dbReference>
<reference evidence="1 2" key="1">
    <citation type="submission" date="2020-06" db="EMBL/GenBank/DDBJ databases">
        <title>Dyadobacter sandarakinus sp. nov., isolated from the soil of the Arctic Yellow River Station.</title>
        <authorList>
            <person name="Zhang Y."/>
            <person name="Peng F."/>
        </authorList>
    </citation>
    <scope>NUCLEOTIDE SEQUENCE [LARGE SCALE GENOMIC DNA]</scope>
    <source>
        <strain evidence="1 2">Q3-56</strain>
    </source>
</reference>
<proteinExistence type="predicted"/>
<protein>
    <submittedName>
        <fullName evidence="1">Uncharacterized protein</fullName>
    </submittedName>
</protein>
<name>A0ABX7I477_9BACT</name>
<dbReference type="RefSeq" id="WP_204661698.1">
    <property type="nucleotide sequence ID" value="NZ_CP056775.1"/>
</dbReference>
<dbReference type="PROSITE" id="PS51257">
    <property type="entry name" value="PROKAR_LIPOPROTEIN"/>
    <property type="match status" value="1"/>
</dbReference>